<keyword evidence="3" id="KW-1185">Reference proteome</keyword>
<feature type="region of interest" description="Disordered" evidence="1">
    <location>
        <begin position="505"/>
        <end position="547"/>
    </location>
</feature>
<dbReference type="HOGENOM" id="CLU_387005_0_0_1"/>
<feature type="region of interest" description="Disordered" evidence="1">
    <location>
        <begin position="236"/>
        <end position="263"/>
    </location>
</feature>
<dbReference type="EMBL" id="JH431608">
    <property type="status" value="NOT_ANNOTATED_CDS"/>
    <property type="molecule type" value="Genomic_DNA"/>
</dbReference>
<organism evidence="2 3">
    <name type="scientific">Strigamia maritima</name>
    <name type="common">European centipede</name>
    <name type="synonym">Geophilus maritimus</name>
    <dbReference type="NCBI Taxonomy" id="126957"/>
    <lineage>
        <taxon>Eukaryota</taxon>
        <taxon>Metazoa</taxon>
        <taxon>Ecdysozoa</taxon>
        <taxon>Arthropoda</taxon>
        <taxon>Myriapoda</taxon>
        <taxon>Chilopoda</taxon>
        <taxon>Pleurostigmophora</taxon>
        <taxon>Geophilomorpha</taxon>
        <taxon>Linotaeniidae</taxon>
        <taxon>Strigamia</taxon>
    </lineage>
</organism>
<feature type="compositionally biased region" description="Polar residues" evidence="1">
    <location>
        <begin position="533"/>
        <end position="546"/>
    </location>
</feature>
<accession>T1IW64</accession>
<proteinExistence type="predicted"/>
<feature type="compositionally biased region" description="Basic and acidic residues" evidence="1">
    <location>
        <begin position="509"/>
        <end position="518"/>
    </location>
</feature>
<evidence type="ECO:0000256" key="1">
    <source>
        <dbReference type="SAM" id="MobiDB-lite"/>
    </source>
</evidence>
<feature type="compositionally biased region" description="Polar residues" evidence="1">
    <location>
        <begin position="249"/>
        <end position="259"/>
    </location>
</feature>
<evidence type="ECO:0000313" key="3">
    <source>
        <dbReference type="Proteomes" id="UP000014500"/>
    </source>
</evidence>
<sequence>MSLQAFLSDVTTTQARVLPSLVLLAVAVIWLLWRCQATKTSTSWAENRKMEMAFSNSAFFDDLDDDDSTQDDCFYDSPRVSVLDTIAEETSEELHLDEIGAGDFITKMCDVSSMSACTNEWLKESFMYSDKRDLDWRTRVFDDLMASTDGVKRHRSRSLEDITKDVISDKGLSFEAPPGIGVFEIKFQNHPNTPVYTPKSRKISKNFFKEDFSDEEDDFSRSGSLTSKFVCQDLTQIDELERDSPRQPRPSNENLSQDSGFCDVGQPEVNLMDTIGEECEKRPNEEMELNKTMEMQQMMWMSDTKSSFTFQELGDIEDDSWSGGLLQKEWEKSIQSGRATTDDWLTYGPQVVQRAKVTKNWKSLPCLCVPETKNEPTFDQSVKTSLEFNDAAANDISDGEEMDDLKIVEEEIDKSVDLRNVFAECRKRVQEGRDRVAKSVSNLTQVERCVREQLELQMRSSKCQSVGYLETDLDTMQSRAVDETNMDQVMGSIKTASKTLSLLTLPRPSKPEEEKTRSLEFLLNEENRKSVQPPENQLRNDGQRSLSQHELRIRKSLQNLDVPEWLKKSLHTNGFILKRKNGSYLGAISPRNSIPPAVKTNIVPNFCWRYHGSVTNTPSPAKVDARQPYLGWRSTEKINQKMSNFYQSPAERLSAAPGYYALKYGTYNTDNNTDYNNHTSEINNVKPRRQRVIWIESSFVGIKNKNLPDVISES</sequence>
<evidence type="ECO:0000313" key="2">
    <source>
        <dbReference type="EnsemblMetazoa" id="SMAR005426-PA"/>
    </source>
</evidence>
<reference evidence="3" key="1">
    <citation type="submission" date="2011-05" db="EMBL/GenBank/DDBJ databases">
        <authorList>
            <person name="Richards S.R."/>
            <person name="Qu J."/>
            <person name="Jiang H."/>
            <person name="Jhangiani S.N."/>
            <person name="Agravi P."/>
            <person name="Goodspeed R."/>
            <person name="Gross S."/>
            <person name="Mandapat C."/>
            <person name="Jackson L."/>
            <person name="Mathew T."/>
            <person name="Pu L."/>
            <person name="Thornton R."/>
            <person name="Saada N."/>
            <person name="Wilczek-Boney K.B."/>
            <person name="Lee S."/>
            <person name="Kovar C."/>
            <person name="Wu Y."/>
            <person name="Scherer S.E."/>
            <person name="Worley K.C."/>
            <person name="Muzny D.M."/>
            <person name="Gibbs R."/>
        </authorList>
    </citation>
    <scope>NUCLEOTIDE SEQUENCE</scope>
    <source>
        <strain evidence="3">Brora</strain>
    </source>
</reference>
<name>T1IW64_STRMM</name>
<dbReference type="EnsemblMetazoa" id="SMAR005426-RA">
    <property type="protein sequence ID" value="SMAR005426-PA"/>
    <property type="gene ID" value="SMAR005426"/>
</dbReference>
<dbReference type="Proteomes" id="UP000014500">
    <property type="component" value="Unassembled WGS sequence"/>
</dbReference>
<protein>
    <submittedName>
        <fullName evidence="2">Uncharacterized protein</fullName>
    </submittedName>
</protein>
<reference evidence="2" key="2">
    <citation type="submission" date="2015-02" db="UniProtKB">
        <authorList>
            <consortium name="EnsemblMetazoa"/>
        </authorList>
    </citation>
    <scope>IDENTIFICATION</scope>
</reference>
<dbReference type="AlphaFoldDB" id="T1IW64"/>